<feature type="transmembrane region" description="Helical" evidence="8">
    <location>
        <begin position="568"/>
        <end position="591"/>
    </location>
</feature>
<feature type="domain" description="Concentrative nucleoside transporter N-terminal" evidence="9">
    <location>
        <begin position="216"/>
        <end position="286"/>
    </location>
</feature>
<feature type="transmembrane region" description="Helical" evidence="8">
    <location>
        <begin position="100"/>
        <end position="118"/>
    </location>
</feature>
<gene>
    <name evidence="12" type="ORF">K437DRAFT_258263</name>
</gene>
<dbReference type="GO" id="GO:0015293">
    <property type="term" value="F:symporter activity"/>
    <property type="evidence" value="ECO:0007669"/>
    <property type="project" value="TreeGrafter"/>
</dbReference>
<protein>
    <recommendedName>
        <fullName evidence="14">H+/nucleoside cotransporter</fullName>
    </recommendedName>
</protein>
<accession>A0A066VS94</accession>
<dbReference type="STRING" id="1037660.A0A066VS94"/>
<dbReference type="OMA" id="IVWHTVI"/>
<evidence type="ECO:0000256" key="4">
    <source>
        <dbReference type="ARBA" id="ARBA00022692"/>
    </source>
</evidence>
<dbReference type="PANTHER" id="PTHR10590">
    <property type="entry name" value="SODIUM/NUCLEOSIDE COTRANSPORTER"/>
    <property type="match status" value="1"/>
</dbReference>
<dbReference type="GO" id="GO:0005886">
    <property type="term" value="C:plasma membrane"/>
    <property type="evidence" value="ECO:0007669"/>
    <property type="project" value="UniProtKB-SubCell"/>
</dbReference>
<dbReference type="InterPro" id="IPR002668">
    <property type="entry name" value="CNT_N_dom"/>
</dbReference>
<keyword evidence="5 8" id="KW-1133">Transmembrane helix</keyword>
<dbReference type="InterPro" id="IPR011642">
    <property type="entry name" value="Gate_dom"/>
</dbReference>
<feature type="transmembrane region" description="Helical" evidence="8">
    <location>
        <begin position="182"/>
        <end position="200"/>
    </location>
</feature>
<sequence length="626" mass="67911">MSAIVPNLPEEFVAPLPNETRENEPITSEKPQGSARSTNSGAEQEPGKYAAYDVEAGPAGGEKRMHAAGEDDWLEPEIGRPVHNTSSFREKLSILLHSRGAVVVRDFAMIALLLGIWIPSVVREETRHKWVITTFWAWAFILIILFHKSKYIPQRPFVVAIEAVWGTAVSKPFFRIPYNGRLALGWGALLALFLGTAFGVKVTETSTYERRGIALVGIALTYGGLFAISSNHRAVQARTTILGLGLQMILGLLVYKTGAGYSLFNWISAAATDLLEQGQSGGAAFFWSPAFLENHYFFVNTLSSIIFFVALATMLFYIGALGWCIKKFAWFFHKTFAVSGAEAVVAAASPFIGQGENCVLTRPYVAKFTDSEFHQVLVSGFATIAGSVFIAYVQLGFEGRELLLSSIMSIPGSIAASKIVVPETQRPKTMGKVVLNRDDEDDEPSAKSVNVLHSFSNGAWFGVRVAALIFCNVLCLVSLVHTVDGILGWIGQYWGLERGGPYELSLELMGSYLFYPFVFMLGVPGGEVLKVSKLFATKIVANEFVAYSSLSKLREADTNYLTPHSLRIATLLLCGFGNISSAGINIGILSAMAPKRSATIIRLTPSALLTGILVTAMTAAIGGMIA</sequence>
<dbReference type="GeneID" id="25264924"/>
<keyword evidence="6 8" id="KW-0472">Membrane</keyword>
<name>A0A066VS94_TILAU</name>
<dbReference type="GO" id="GO:0005337">
    <property type="term" value="F:nucleoside transmembrane transporter activity"/>
    <property type="evidence" value="ECO:0007669"/>
    <property type="project" value="InterPro"/>
</dbReference>
<keyword evidence="3" id="KW-1003">Cell membrane</keyword>
<feature type="domain" description="Nucleoside transporter/FeoB GTPase Gate" evidence="11">
    <location>
        <begin position="299"/>
        <end position="395"/>
    </location>
</feature>
<evidence type="ECO:0000256" key="1">
    <source>
        <dbReference type="ARBA" id="ARBA00004651"/>
    </source>
</evidence>
<organism evidence="12 13">
    <name type="scientific">Tilletiaria anomala (strain ATCC 24038 / CBS 436.72 / UBC 951)</name>
    <dbReference type="NCBI Taxonomy" id="1037660"/>
    <lineage>
        <taxon>Eukaryota</taxon>
        <taxon>Fungi</taxon>
        <taxon>Dikarya</taxon>
        <taxon>Basidiomycota</taxon>
        <taxon>Ustilaginomycotina</taxon>
        <taxon>Exobasidiomycetes</taxon>
        <taxon>Georgefischeriales</taxon>
        <taxon>Tilletiariaceae</taxon>
        <taxon>Tilletiaria</taxon>
    </lineage>
</organism>
<evidence type="ECO:0000313" key="12">
    <source>
        <dbReference type="EMBL" id="KDN41420.1"/>
    </source>
</evidence>
<feature type="transmembrane region" description="Helical" evidence="8">
    <location>
        <begin position="130"/>
        <end position="147"/>
    </location>
</feature>
<feature type="transmembrane region" description="Helical" evidence="8">
    <location>
        <begin position="603"/>
        <end position="625"/>
    </location>
</feature>
<dbReference type="InterPro" id="IPR008276">
    <property type="entry name" value="C_nuclsd_transpt"/>
</dbReference>
<evidence type="ECO:0000313" key="13">
    <source>
        <dbReference type="Proteomes" id="UP000027361"/>
    </source>
</evidence>
<dbReference type="Proteomes" id="UP000027361">
    <property type="component" value="Unassembled WGS sequence"/>
</dbReference>
<feature type="region of interest" description="Disordered" evidence="7">
    <location>
        <begin position="1"/>
        <end position="50"/>
    </location>
</feature>
<dbReference type="AlphaFoldDB" id="A0A066VS94"/>
<evidence type="ECO:0000256" key="3">
    <source>
        <dbReference type="ARBA" id="ARBA00022475"/>
    </source>
</evidence>
<comment type="similarity">
    <text evidence="2">Belongs to the concentrative nucleoside transporter (CNT) (TC 2.A.41) family.</text>
</comment>
<dbReference type="EMBL" id="JMSN01000080">
    <property type="protein sequence ID" value="KDN41420.1"/>
    <property type="molecule type" value="Genomic_DNA"/>
</dbReference>
<evidence type="ECO:0000256" key="8">
    <source>
        <dbReference type="SAM" id="Phobius"/>
    </source>
</evidence>
<dbReference type="RefSeq" id="XP_013241710.1">
    <property type="nucleotide sequence ID" value="XM_013386256.1"/>
</dbReference>
<comment type="caution">
    <text evidence="12">The sequence shown here is derived from an EMBL/GenBank/DDBJ whole genome shotgun (WGS) entry which is preliminary data.</text>
</comment>
<comment type="subcellular location">
    <subcellularLocation>
        <location evidence="1">Cell membrane</location>
        <topology evidence="1">Multi-pass membrane protein</topology>
    </subcellularLocation>
</comment>
<dbReference type="OrthoDB" id="6075923at2759"/>
<evidence type="ECO:0000256" key="5">
    <source>
        <dbReference type="ARBA" id="ARBA00022989"/>
    </source>
</evidence>
<dbReference type="Pfam" id="PF07662">
    <property type="entry name" value="Nucleos_tra2_C"/>
    <property type="match status" value="1"/>
</dbReference>
<evidence type="ECO:0000259" key="11">
    <source>
        <dbReference type="Pfam" id="PF07670"/>
    </source>
</evidence>
<feature type="transmembrane region" description="Helical" evidence="8">
    <location>
        <begin position="461"/>
        <end position="483"/>
    </location>
</feature>
<dbReference type="Pfam" id="PF07670">
    <property type="entry name" value="Gate"/>
    <property type="match status" value="1"/>
</dbReference>
<dbReference type="InParanoid" id="A0A066VS94"/>
<feature type="domain" description="Concentrative nucleoside transporter C-terminal" evidence="10">
    <location>
        <begin position="402"/>
        <end position="623"/>
    </location>
</feature>
<reference evidence="12 13" key="1">
    <citation type="submission" date="2014-05" db="EMBL/GenBank/DDBJ databases">
        <title>Draft genome sequence of a rare smut relative, Tilletiaria anomala UBC 951.</title>
        <authorList>
            <consortium name="DOE Joint Genome Institute"/>
            <person name="Toome M."/>
            <person name="Kuo A."/>
            <person name="Henrissat B."/>
            <person name="Lipzen A."/>
            <person name="Tritt A."/>
            <person name="Yoshinaga Y."/>
            <person name="Zane M."/>
            <person name="Barry K."/>
            <person name="Grigoriev I.V."/>
            <person name="Spatafora J.W."/>
            <person name="Aimea M.C."/>
        </authorList>
    </citation>
    <scope>NUCLEOTIDE SEQUENCE [LARGE SCALE GENOMIC DNA]</scope>
    <source>
        <strain evidence="12 13">UBC 951</strain>
    </source>
</reference>
<dbReference type="InterPro" id="IPR011657">
    <property type="entry name" value="CNT_C_dom"/>
</dbReference>
<evidence type="ECO:0000256" key="2">
    <source>
        <dbReference type="ARBA" id="ARBA00009033"/>
    </source>
</evidence>
<keyword evidence="13" id="KW-1185">Reference proteome</keyword>
<evidence type="ECO:0000256" key="6">
    <source>
        <dbReference type="ARBA" id="ARBA00023136"/>
    </source>
</evidence>
<proteinExistence type="inferred from homology"/>
<feature type="transmembrane region" description="Helical" evidence="8">
    <location>
        <begin position="241"/>
        <end position="264"/>
    </location>
</feature>
<evidence type="ECO:0008006" key="14">
    <source>
        <dbReference type="Google" id="ProtNLM"/>
    </source>
</evidence>
<dbReference type="PANTHER" id="PTHR10590:SF4">
    <property type="entry name" value="SOLUTE CARRIER FAMILY 28 MEMBER 3"/>
    <property type="match status" value="1"/>
</dbReference>
<evidence type="ECO:0000259" key="9">
    <source>
        <dbReference type="Pfam" id="PF01773"/>
    </source>
</evidence>
<keyword evidence="4 8" id="KW-0812">Transmembrane</keyword>
<dbReference type="Pfam" id="PF01773">
    <property type="entry name" value="Nucleos_tra2_N"/>
    <property type="match status" value="1"/>
</dbReference>
<dbReference type="HOGENOM" id="CLU_016813_1_1_1"/>
<evidence type="ECO:0000256" key="7">
    <source>
        <dbReference type="SAM" id="MobiDB-lite"/>
    </source>
</evidence>
<feature type="transmembrane region" description="Helical" evidence="8">
    <location>
        <begin position="504"/>
        <end position="523"/>
    </location>
</feature>
<feature type="transmembrane region" description="Helical" evidence="8">
    <location>
        <begin position="212"/>
        <end position="229"/>
    </location>
</feature>
<evidence type="ECO:0000259" key="10">
    <source>
        <dbReference type="Pfam" id="PF07662"/>
    </source>
</evidence>
<feature type="compositionally biased region" description="Polar residues" evidence="7">
    <location>
        <begin position="25"/>
        <end position="42"/>
    </location>
</feature>
<feature type="transmembrane region" description="Helical" evidence="8">
    <location>
        <begin position="373"/>
        <end position="395"/>
    </location>
</feature>
<feature type="transmembrane region" description="Helical" evidence="8">
    <location>
        <begin position="296"/>
        <end position="323"/>
    </location>
</feature>